<sequence length="152" mass="17726">MLDLESIELIKQLKARYFRFLDTRNIEGLQTVFTSDATASFVGGDYDFQLDGWEQLEAFYKKSFTGQNFGMHNGHHPEICVDGDTATGIWYLQDIFVSLEHDITITGSALYEDEYRREGGEWRIARTGYQRLWEEHHKRGDNVRLRVKPIAD</sequence>
<dbReference type="InterPro" id="IPR032710">
    <property type="entry name" value="NTF2-like_dom_sf"/>
</dbReference>
<organism evidence="2 3">
    <name type="scientific">Candidatus Paraluminiphilus aquimaris</name>
    <dbReference type="NCBI Taxonomy" id="2518994"/>
    <lineage>
        <taxon>Bacteria</taxon>
        <taxon>Pseudomonadati</taxon>
        <taxon>Pseudomonadota</taxon>
        <taxon>Gammaproteobacteria</taxon>
        <taxon>Cellvibrionales</taxon>
        <taxon>Halieaceae</taxon>
        <taxon>Candidatus Paraluminiphilus</taxon>
    </lineage>
</organism>
<dbReference type="Gene3D" id="3.10.450.50">
    <property type="match status" value="1"/>
</dbReference>
<dbReference type="Pfam" id="PF13577">
    <property type="entry name" value="SnoaL_4"/>
    <property type="match status" value="1"/>
</dbReference>
<feature type="domain" description="SnoaL-like" evidence="1">
    <location>
        <begin position="4"/>
        <end position="126"/>
    </location>
</feature>
<protein>
    <submittedName>
        <fullName evidence="2">Nuclear transport factor 2 family protein</fullName>
    </submittedName>
</protein>
<evidence type="ECO:0000313" key="3">
    <source>
        <dbReference type="Proteomes" id="UP001317963"/>
    </source>
</evidence>
<gene>
    <name evidence="2" type="ORF">E0F26_07555</name>
</gene>
<dbReference type="EMBL" id="CP036501">
    <property type="protein sequence ID" value="UZP74604.1"/>
    <property type="molecule type" value="Genomic_DNA"/>
</dbReference>
<proteinExistence type="predicted"/>
<dbReference type="RefSeq" id="WP_279241060.1">
    <property type="nucleotide sequence ID" value="NZ_CP036501.1"/>
</dbReference>
<accession>A0ABY6Q6C4</accession>
<reference evidence="2 3" key="1">
    <citation type="submission" date="2019-02" db="EMBL/GenBank/DDBJ databases">
        <title>Halieaceae_genomes.</title>
        <authorList>
            <person name="Li S.-H."/>
        </authorList>
    </citation>
    <scope>NUCLEOTIDE SEQUENCE [LARGE SCALE GENOMIC DNA]</scope>
    <source>
        <strain evidence="2 3">JH123</strain>
    </source>
</reference>
<dbReference type="CDD" id="cd00531">
    <property type="entry name" value="NTF2_like"/>
    <property type="match status" value="1"/>
</dbReference>
<evidence type="ECO:0000313" key="2">
    <source>
        <dbReference type="EMBL" id="UZP74604.1"/>
    </source>
</evidence>
<evidence type="ECO:0000259" key="1">
    <source>
        <dbReference type="Pfam" id="PF13577"/>
    </source>
</evidence>
<dbReference type="SUPFAM" id="SSF54427">
    <property type="entry name" value="NTF2-like"/>
    <property type="match status" value="1"/>
</dbReference>
<name>A0ABY6Q6C4_9GAMM</name>
<dbReference type="Proteomes" id="UP001317963">
    <property type="component" value="Chromosome"/>
</dbReference>
<keyword evidence="3" id="KW-1185">Reference proteome</keyword>
<dbReference type="InterPro" id="IPR037401">
    <property type="entry name" value="SnoaL-like"/>
</dbReference>